<dbReference type="Gene3D" id="3.40.50.720">
    <property type="entry name" value="NAD(P)-binding Rossmann-like Domain"/>
    <property type="match status" value="1"/>
</dbReference>
<dbReference type="AlphaFoldDB" id="A0A6J5Z4W9"/>
<evidence type="ECO:0000313" key="11">
    <source>
        <dbReference type="EMBL" id="CAB4336586.1"/>
    </source>
</evidence>
<organism evidence="11">
    <name type="scientific">freshwater metagenome</name>
    <dbReference type="NCBI Taxonomy" id="449393"/>
    <lineage>
        <taxon>unclassified sequences</taxon>
        <taxon>metagenomes</taxon>
        <taxon>ecological metagenomes</taxon>
    </lineage>
</organism>
<keyword evidence="6" id="KW-0520">NAD</keyword>
<evidence type="ECO:0000259" key="9">
    <source>
        <dbReference type="PROSITE" id="PS51176"/>
    </source>
</evidence>
<dbReference type="SUPFAM" id="SSF55021">
    <property type="entry name" value="ACT-like"/>
    <property type="match status" value="1"/>
</dbReference>
<comment type="catalytic activity">
    <reaction evidence="8">
        <text>prephenate + NAD(+) = 3-(4-hydroxyphenyl)pyruvate + CO2 + NADH</text>
        <dbReference type="Rhea" id="RHEA:13869"/>
        <dbReference type="ChEBI" id="CHEBI:16526"/>
        <dbReference type="ChEBI" id="CHEBI:29934"/>
        <dbReference type="ChEBI" id="CHEBI:36242"/>
        <dbReference type="ChEBI" id="CHEBI:57540"/>
        <dbReference type="ChEBI" id="CHEBI:57945"/>
        <dbReference type="EC" id="1.3.1.12"/>
    </reaction>
</comment>
<dbReference type="InterPro" id="IPR050812">
    <property type="entry name" value="Preph/Arog_dehydrog"/>
</dbReference>
<evidence type="ECO:0000256" key="5">
    <source>
        <dbReference type="ARBA" id="ARBA00023002"/>
    </source>
</evidence>
<dbReference type="EMBL" id="CAEZWN010000047">
    <property type="protein sequence ID" value="CAB4655520.1"/>
    <property type="molecule type" value="Genomic_DNA"/>
</dbReference>
<dbReference type="InterPro" id="IPR036291">
    <property type="entry name" value="NAD(P)-bd_dom_sf"/>
</dbReference>
<evidence type="ECO:0000313" key="14">
    <source>
        <dbReference type="EMBL" id="CAB4982484.1"/>
    </source>
</evidence>
<dbReference type="Pfam" id="PF20463">
    <property type="entry name" value="PDH_C"/>
    <property type="match status" value="1"/>
</dbReference>
<feature type="domain" description="ACT" evidence="10">
    <location>
        <begin position="282"/>
        <end position="354"/>
    </location>
</feature>
<gene>
    <name evidence="12" type="ORF">UFOPK1509_00399</name>
    <name evidence="13" type="ORF">UFOPK2252_00609</name>
    <name evidence="14" type="ORF">UFOPK3935_00778</name>
    <name evidence="11" type="ORF">UFOPK4171_00413</name>
</gene>
<dbReference type="PANTHER" id="PTHR21363:SF0">
    <property type="entry name" value="PREPHENATE DEHYDROGENASE [NADP(+)]"/>
    <property type="match status" value="1"/>
</dbReference>
<dbReference type="EC" id="1.3.1.12" evidence="2"/>
<dbReference type="GO" id="GO:0006571">
    <property type="term" value="P:tyrosine biosynthetic process"/>
    <property type="evidence" value="ECO:0007669"/>
    <property type="project" value="UniProtKB-UniPathway"/>
</dbReference>
<dbReference type="InterPro" id="IPR003099">
    <property type="entry name" value="Prephen_DH"/>
</dbReference>
<evidence type="ECO:0000256" key="4">
    <source>
        <dbReference type="ARBA" id="ARBA00022498"/>
    </source>
</evidence>
<keyword evidence="4" id="KW-0827">Tyrosine biosynthesis</keyword>
<dbReference type="SUPFAM" id="SSF48179">
    <property type="entry name" value="6-phosphogluconate dehydrogenase C-terminal domain-like"/>
    <property type="match status" value="1"/>
</dbReference>
<dbReference type="SUPFAM" id="SSF51735">
    <property type="entry name" value="NAD(P)-binding Rossmann-fold domains"/>
    <property type="match status" value="1"/>
</dbReference>
<dbReference type="PROSITE" id="PS51176">
    <property type="entry name" value="PDH_ADH"/>
    <property type="match status" value="1"/>
</dbReference>
<evidence type="ECO:0000313" key="12">
    <source>
        <dbReference type="EMBL" id="CAB4552290.1"/>
    </source>
</evidence>
<feature type="domain" description="Prephenate/arogenate dehydrogenase" evidence="9">
    <location>
        <begin position="3"/>
        <end position="277"/>
    </location>
</feature>
<sequence length="354" mass="38436">MISKVKIIGSGLIGTSIGLALKSAKIKLEMVDLDPNSAKLANDLVGGVNLTEPEVVIVSAPISNNLELILESLKLYPEAIVIDIASVKSNLSLKVAELSANTQNFISSHPMAGREVSGTQSARADLFSGRAWIGIKSAKSSERSTKLLAEIVEICGATLYWVEEVDHDKLVAAISHLPQVLSTTLANLVGNLDGRSLNLSGQGLRDMLRLSSSNGQLWSQLMIANKSSLSSEIDKFLELLTKFNDAIKSENYKEIETSFNAGNLANEKIPGKHGLKIRKYSYLPIVIMDEPGQLAKIFNECAQINVNIEDLSIEHSPGQQTGLITLALNQNDAERLFIHLKSTGWNVHEVKVDK</sequence>
<keyword evidence="7" id="KW-0028">Amino-acid biosynthesis</keyword>
<name>A0A6J5Z4W9_9ZZZZ</name>
<protein>
    <recommendedName>
        <fullName evidence="3">Prephenate dehydrogenase</fullName>
        <ecNumber evidence="2">1.3.1.12</ecNumber>
    </recommendedName>
</protein>
<dbReference type="PANTHER" id="PTHR21363">
    <property type="entry name" value="PREPHENATE DEHYDROGENASE"/>
    <property type="match status" value="1"/>
</dbReference>
<dbReference type="Gene3D" id="1.10.3660.10">
    <property type="entry name" value="6-phosphogluconate dehydrogenase C-terminal like domain"/>
    <property type="match status" value="1"/>
</dbReference>
<evidence type="ECO:0000256" key="1">
    <source>
        <dbReference type="ARBA" id="ARBA00005067"/>
    </source>
</evidence>
<evidence type="ECO:0000256" key="8">
    <source>
        <dbReference type="ARBA" id="ARBA00049260"/>
    </source>
</evidence>
<dbReference type="InterPro" id="IPR046825">
    <property type="entry name" value="PDH_C"/>
</dbReference>
<evidence type="ECO:0000313" key="13">
    <source>
        <dbReference type="EMBL" id="CAB4655520.1"/>
    </source>
</evidence>
<dbReference type="Pfam" id="PF02153">
    <property type="entry name" value="PDH_N"/>
    <property type="match status" value="1"/>
</dbReference>
<proteinExistence type="predicted"/>
<evidence type="ECO:0000256" key="3">
    <source>
        <dbReference type="ARBA" id="ARBA00016891"/>
    </source>
</evidence>
<dbReference type="InterPro" id="IPR046826">
    <property type="entry name" value="PDH_N"/>
</dbReference>
<accession>A0A6J5Z4W9</accession>
<dbReference type="UniPathway" id="UPA00122">
    <property type="reaction ID" value="UER00961"/>
</dbReference>
<keyword evidence="7" id="KW-0057">Aromatic amino acid biosynthesis</keyword>
<dbReference type="EMBL" id="CAEZSY010000041">
    <property type="protein sequence ID" value="CAB4552290.1"/>
    <property type="molecule type" value="Genomic_DNA"/>
</dbReference>
<keyword evidence="5" id="KW-0560">Oxidoreductase</keyword>
<evidence type="ECO:0000259" key="10">
    <source>
        <dbReference type="PROSITE" id="PS51671"/>
    </source>
</evidence>
<dbReference type="InterPro" id="IPR045865">
    <property type="entry name" value="ACT-like_dom_sf"/>
</dbReference>
<dbReference type="GO" id="GO:0004665">
    <property type="term" value="F:prephenate dehydrogenase (NADP+) activity"/>
    <property type="evidence" value="ECO:0007669"/>
    <property type="project" value="InterPro"/>
</dbReference>
<dbReference type="PROSITE" id="PS51671">
    <property type="entry name" value="ACT"/>
    <property type="match status" value="1"/>
</dbReference>
<dbReference type="GO" id="GO:0070403">
    <property type="term" value="F:NAD+ binding"/>
    <property type="evidence" value="ECO:0007669"/>
    <property type="project" value="InterPro"/>
</dbReference>
<dbReference type="InterPro" id="IPR008927">
    <property type="entry name" value="6-PGluconate_DH-like_C_sf"/>
</dbReference>
<comment type="pathway">
    <text evidence="1">Amino-acid biosynthesis; L-tyrosine biosynthesis; (4-hydroxyphenyl)pyruvate from prephenate (NAD(+) route): step 1/1.</text>
</comment>
<dbReference type="EMBL" id="CAESAM010000022">
    <property type="protein sequence ID" value="CAB4336586.1"/>
    <property type="molecule type" value="Genomic_DNA"/>
</dbReference>
<evidence type="ECO:0000256" key="2">
    <source>
        <dbReference type="ARBA" id="ARBA00012068"/>
    </source>
</evidence>
<dbReference type="GO" id="GO:0008977">
    <property type="term" value="F:prephenate dehydrogenase (NAD+) activity"/>
    <property type="evidence" value="ECO:0007669"/>
    <property type="project" value="UniProtKB-EC"/>
</dbReference>
<dbReference type="EMBL" id="CAFBOH010000102">
    <property type="protein sequence ID" value="CAB4982484.1"/>
    <property type="molecule type" value="Genomic_DNA"/>
</dbReference>
<dbReference type="InterPro" id="IPR002912">
    <property type="entry name" value="ACT_dom"/>
</dbReference>
<evidence type="ECO:0000256" key="7">
    <source>
        <dbReference type="ARBA" id="ARBA00023141"/>
    </source>
</evidence>
<reference evidence="11" key="1">
    <citation type="submission" date="2020-05" db="EMBL/GenBank/DDBJ databases">
        <authorList>
            <person name="Chiriac C."/>
            <person name="Salcher M."/>
            <person name="Ghai R."/>
            <person name="Kavagutti S V."/>
        </authorList>
    </citation>
    <scope>NUCLEOTIDE SEQUENCE</scope>
</reference>
<evidence type="ECO:0000256" key="6">
    <source>
        <dbReference type="ARBA" id="ARBA00023027"/>
    </source>
</evidence>